<dbReference type="EMBL" id="DS547096">
    <property type="protein sequence ID" value="EDR11072.1"/>
    <property type="molecule type" value="Genomic_DNA"/>
</dbReference>
<dbReference type="AlphaFoldDB" id="B0D2A7"/>
<protein>
    <submittedName>
        <fullName evidence="2">Predicted protein</fullName>
    </submittedName>
</protein>
<dbReference type="KEGG" id="lbc:LACBIDRAFT_324560"/>
<accession>B0D2A7</accession>
<feature type="region of interest" description="Disordered" evidence="1">
    <location>
        <begin position="193"/>
        <end position="228"/>
    </location>
</feature>
<reference evidence="2 3" key="1">
    <citation type="journal article" date="2008" name="Nature">
        <title>The genome of Laccaria bicolor provides insights into mycorrhizal symbiosis.</title>
        <authorList>
            <person name="Martin F."/>
            <person name="Aerts A."/>
            <person name="Ahren D."/>
            <person name="Brun A."/>
            <person name="Danchin E.G.J."/>
            <person name="Duchaussoy F."/>
            <person name="Gibon J."/>
            <person name="Kohler A."/>
            <person name="Lindquist E."/>
            <person name="Pereda V."/>
            <person name="Salamov A."/>
            <person name="Shapiro H.J."/>
            <person name="Wuyts J."/>
            <person name="Blaudez D."/>
            <person name="Buee M."/>
            <person name="Brokstein P."/>
            <person name="Canbaeck B."/>
            <person name="Cohen D."/>
            <person name="Courty P.E."/>
            <person name="Coutinho P.M."/>
            <person name="Delaruelle C."/>
            <person name="Detter J.C."/>
            <person name="Deveau A."/>
            <person name="DiFazio S."/>
            <person name="Duplessis S."/>
            <person name="Fraissinet-Tachet L."/>
            <person name="Lucic E."/>
            <person name="Frey-Klett P."/>
            <person name="Fourrey C."/>
            <person name="Feussner I."/>
            <person name="Gay G."/>
            <person name="Grimwood J."/>
            <person name="Hoegger P.J."/>
            <person name="Jain P."/>
            <person name="Kilaru S."/>
            <person name="Labbe J."/>
            <person name="Lin Y.C."/>
            <person name="Legue V."/>
            <person name="Le Tacon F."/>
            <person name="Marmeisse R."/>
            <person name="Melayah D."/>
            <person name="Montanini B."/>
            <person name="Muratet M."/>
            <person name="Nehls U."/>
            <person name="Niculita-Hirzel H."/>
            <person name="Oudot-Le Secq M.P."/>
            <person name="Peter M."/>
            <person name="Quesneville H."/>
            <person name="Rajashekar B."/>
            <person name="Reich M."/>
            <person name="Rouhier N."/>
            <person name="Schmutz J."/>
            <person name="Yin T."/>
            <person name="Chalot M."/>
            <person name="Henrissat B."/>
            <person name="Kuees U."/>
            <person name="Lucas S."/>
            <person name="Van de Peer Y."/>
            <person name="Podila G.K."/>
            <person name="Polle A."/>
            <person name="Pukkila P.J."/>
            <person name="Richardson P.M."/>
            <person name="Rouze P."/>
            <person name="Sanders I.R."/>
            <person name="Stajich J.E."/>
            <person name="Tunlid A."/>
            <person name="Tuskan G."/>
            <person name="Grigoriev I.V."/>
        </authorList>
    </citation>
    <scope>NUCLEOTIDE SEQUENCE [LARGE SCALE GENOMIC DNA]</scope>
    <source>
        <strain evidence="3">S238N-H82 / ATCC MYA-4686</strain>
    </source>
</reference>
<keyword evidence="3" id="KW-1185">Reference proteome</keyword>
<dbReference type="GeneID" id="6073932"/>
<dbReference type="HOGENOM" id="CLU_698428_0_0_1"/>
<dbReference type="InParanoid" id="B0D2A7"/>
<feature type="compositionally biased region" description="Polar residues" evidence="1">
    <location>
        <begin position="198"/>
        <end position="207"/>
    </location>
</feature>
<organism evidence="3">
    <name type="scientific">Laccaria bicolor (strain S238N-H82 / ATCC MYA-4686)</name>
    <name type="common">Bicoloured deceiver</name>
    <name type="synonym">Laccaria laccata var. bicolor</name>
    <dbReference type="NCBI Taxonomy" id="486041"/>
    <lineage>
        <taxon>Eukaryota</taxon>
        <taxon>Fungi</taxon>
        <taxon>Dikarya</taxon>
        <taxon>Basidiomycota</taxon>
        <taxon>Agaricomycotina</taxon>
        <taxon>Agaricomycetes</taxon>
        <taxon>Agaricomycetidae</taxon>
        <taxon>Agaricales</taxon>
        <taxon>Agaricineae</taxon>
        <taxon>Hydnangiaceae</taxon>
        <taxon>Laccaria</taxon>
    </lineage>
</organism>
<evidence type="ECO:0000256" key="1">
    <source>
        <dbReference type="SAM" id="MobiDB-lite"/>
    </source>
</evidence>
<feature type="compositionally biased region" description="Low complexity" evidence="1">
    <location>
        <begin position="217"/>
        <end position="226"/>
    </location>
</feature>
<dbReference type="Proteomes" id="UP000001194">
    <property type="component" value="Unassembled WGS sequence"/>
</dbReference>
<dbReference type="RefSeq" id="XP_001878373.1">
    <property type="nucleotide sequence ID" value="XM_001878338.1"/>
</dbReference>
<evidence type="ECO:0000313" key="2">
    <source>
        <dbReference type="EMBL" id="EDR11072.1"/>
    </source>
</evidence>
<gene>
    <name evidence="2" type="ORF">LACBIDRAFT_324560</name>
</gene>
<proteinExistence type="predicted"/>
<dbReference type="OrthoDB" id="2602575at2759"/>
<sequence>MSSDHGGSKVDIDDVEVKGRNRQAFGACLAQIFPGLFLTSVISVYHPSVNNPVYPPLYGERSALSNEPKNTGALTKTPCSLAFVDRDPTMCLVWIGKLQGPAPSMDLGLIFRTTIYDSPQTQPAMYHQYYMPDSYESADTYYDYTSPQLTQPDFDQLLQQASTIADAYLPQQQLYHPTSVQPGLLVNHSDDRLKRTEGSSTNTQSNFAPPAESYQASTSTPSSGSRSRYKRSCEDWGLLAPNTTHRLSCDVLPTPQSILDGTYHKALDQLHDQDVVVYLPRRPEWSGKPSVPSILFSVKGKPGPYLRDICRGRVEIDGAYDAVFSHYGFKQTNIRIDWPGVELDAETIPCFMQGEGTPVHRAWVCQAVAGCVTDLMMQGSCGRLRYKAVEPATHG</sequence>
<name>B0D2A7_LACBS</name>
<evidence type="ECO:0000313" key="3">
    <source>
        <dbReference type="Proteomes" id="UP000001194"/>
    </source>
</evidence>